<organism evidence="3 4">
    <name type="scientific">Clostridium collagenovorans DSM 3089</name>
    <dbReference type="NCBI Taxonomy" id="1121306"/>
    <lineage>
        <taxon>Bacteria</taxon>
        <taxon>Bacillati</taxon>
        <taxon>Bacillota</taxon>
        <taxon>Clostridia</taxon>
        <taxon>Eubacteriales</taxon>
        <taxon>Clostridiaceae</taxon>
        <taxon>Clostridium</taxon>
    </lineage>
</organism>
<evidence type="ECO:0000313" key="4">
    <source>
        <dbReference type="Proteomes" id="UP000184526"/>
    </source>
</evidence>
<dbReference type="EMBL" id="FQXP01000003">
    <property type="protein sequence ID" value="SHH47974.1"/>
    <property type="molecule type" value="Genomic_DNA"/>
</dbReference>
<dbReference type="Proteomes" id="UP000184526">
    <property type="component" value="Unassembled WGS sequence"/>
</dbReference>
<dbReference type="SUPFAM" id="SSF53300">
    <property type="entry name" value="vWA-like"/>
    <property type="match status" value="1"/>
</dbReference>
<sequence>MRESEIEELRRKLYSECVYFNQESISGEFKNDFSRFLEQCNLSMIEGGDNFFGLFMINVKREIDIEIIEPIVTIVSIGGFIMYFNPKIILQYDLKQIKALIKHEIYHIMYSHHSRAKKLYKNYCRKAVNIAMDIAVNQFINNLPPNAFKIETINMIYNLSLGYDEILENYTKVLDELFKSKRNHDKVTAMNKEAGLEKREENAETMHSLWENNLEKVDDNYFKSMVKKIANKSNKGTMPDGLENIINTFNYKPELDWIGYLKNQVSTMTFGYKKTSMRRDRRQPHRYDLRGTLRDHVAKIIVAIDVSASMTEEEINSILKEIIYISKNHPIEITIIECDSEIRRIYSLKHYSEIKKRLKRTGATSFSPVFEYIKKNNLSTSVLVYFTDGEGEGELTVKPTNYSTLWVLCGDKELSLKNSYGEIKHLKKCKNNKESIAEALEIYRTTSDIQNRVHM</sequence>
<dbReference type="Pfam" id="PF13203">
    <property type="entry name" value="DUF2201_N"/>
    <property type="match status" value="1"/>
</dbReference>
<dbReference type="Pfam" id="PF09967">
    <property type="entry name" value="DUF2201"/>
    <property type="match status" value="1"/>
</dbReference>
<dbReference type="OrthoDB" id="9809307at2"/>
<dbReference type="InterPro" id="IPR025154">
    <property type="entry name" value="Put_metallopeptidase_dom"/>
</dbReference>
<gene>
    <name evidence="3" type="ORF">SAMN02745196_00505</name>
</gene>
<dbReference type="AlphaFoldDB" id="A0A1M5TB70"/>
<dbReference type="STRING" id="1121306.SAMN02745196_00505"/>
<protein>
    <submittedName>
        <fullName evidence="3">Predicted metal-dependent peptidase</fullName>
    </submittedName>
</protein>
<feature type="domain" description="Putative metallopeptidase" evidence="2">
    <location>
        <begin position="81"/>
        <end position="279"/>
    </location>
</feature>
<dbReference type="PANTHER" id="PTHR38730">
    <property type="entry name" value="SLL7028 PROTEIN"/>
    <property type="match status" value="1"/>
</dbReference>
<dbReference type="PANTHER" id="PTHR38730:SF1">
    <property type="entry name" value="SLL7028 PROTEIN"/>
    <property type="match status" value="1"/>
</dbReference>
<proteinExistence type="predicted"/>
<evidence type="ECO:0000313" key="3">
    <source>
        <dbReference type="EMBL" id="SHH47974.1"/>
    </source>
</evidence>
<reference evidence="3 4" key="1">
    <citation type="submission" date="2016-11" db="EMBL/GenBank/DDBJ databases">
        <authorList>
            <person name="Jaros S."/>
            <person name="Januszkiewicz K."/>
            <person name="Wedrychowicz H."/>
        </authorList>
    </citation>
    <scope>NUCLEOTIDE SEQUENCE [LARGE SCALE GENOMIC DNA]</scope>
    <source>
        <strain evidence="3 4">DSM 3089</strain>
    </source>
</reference>
<dbReference type="InterPro" id="IPR036465">
    <property type="entry name" value="vWFA_dom_sf"/>
</dbReference>
<dbReference type="RefSeq" id="WP_072829723.1">
    <property type="nucleotide sequence ID" value="NZ_FQXP01000003.1"/>
</dbReference>
<feature type="domain" description="VWA-like" evidence="1">
    <location>
        <begin position="300"/>
        <end position="423"/>
    </location>
</feature>
<evidence type="ECO:0000259" key="2">
    <source>
        <dbReference type="Pfam" id="PF13203"/>
    </source>
</evidence>
<dbReference type="InterPro" id="IPR018698">
    <property type="entry name" value="VWA-like_dom"/>
</dbReference>
<accession>A0A1M5TB70</accession>
<keyword evidence="4" id="KW-1185">Reference proteome</keyword>
<name>A0A1M5TB70_9CLOT</name>
<evidence type="ECO:0000259" key="1">
    <source>
        <dbReference type="Pfam" id="PF09967"/>
    </source>
</evidence>